<dbReference type="AlphaFoldDB" id="A0A5C6EPN8"/>
<organism evidence="1 2">
    <name type="scientific">Rubripirellula reticaptiva</name>
    <dbReference type="NCBI Taxonomy" id="2528013"/>
    <lineage>
        <taxon>Bacteria</taxon>
        <taxon>Pseudomonadati</taxon>
        <taxon>Planctomycetota</taxon>
        <taxon>Planctomycetia</taxon>
        <taxon>Pirellulales</taxon>
        <taxon>Pirellulaceae</taxon>
        <taxon>Rubripirellula</taxon>
    </lineage>
</organism>
<proteinExistence type="predicted"/>
<protein>
    <submittedName>
        <fullName evidence="1">Uncharacterized protein</fullName>
    </submittedName>
</protein>
<dbReference type="Proteomes" id="UP000317977">
    <property type="component" value="Unassembled WGS sequence"/>
</dbReference>
<accession>A0A5C6EPN8</accession>
<dbReference type="OrthoDB" id="7678662at2"/>
<name>A0A5C6EPN8_9BACT</name>
<reference evidence="1 2" key="1">
    <citation type="submission" date="2019-02" db="EMBL/GenBank/DDBJ databases">
        <title>Deep-cultivation of Planctomycetes and their phenomic and genomic characterization uncovers novel biology.</title>
        <authorList>
            <person name="Wiegand S."/>
            <person name="Jogler M."/>
            <person name="Boedeker C."/>
            <person name="Pinto D."/>
            <person name="Vollmers J."/>
            <person name="Rivas-Marin E."/>
            <person name="Kohn T."/>
            <person name="Peeters S.H."/>
            <person name="Heuer A."/>
            <person name="Rast P."/>
            <person name="Oberbeckmann S."/>
            <person name="Bunk B."/>
            <person name="Jeske O."/>
            <person name="Meyerdierks A."/>
            <person name="Storesund J.E."/>
            <person name="Kallscheuer N."/>
            <person name="Luecker S."/>
            <person name="Lage O.M."/>
            <person name="Pohl T."/>
            <person name="Merkel B.J."/>
            <person name="Hornburger P."/>
            <person name="Mueller R.-W."/>
            <person name="Bruemmer F."/>
            <person name="Labrenz M."/>
            <person name="Spormann A.M."/>
            <person name="Op Den Camp H."/>
            <person name="Overmann J."/>
            <person name="Amann R."/>
            <person name="Jetten M.S.M."/>
            <person name="Mascher T."/>
            <person name="Medema M.H."/>
            <person name="Devos D.P."/>
            <person name="Kaster A.-K."/>
            <person name="Ovreas L."/>
            <person name="Rohde M."/>
            <person name="Galperin M.Y."/>
            <person name="Jogler C."/>
        </authorList>
    </citation>
    <scope>NUCLEOTIDE SEQUENCE [LARGE SCALE GENOMIC DNA]</scope>
    <source>
        <strain evidence="1 2">Poly59</strain>
    </source>
</reference>
<keyword evidence="2" id="KW-1185">Reference proteome</keyword>
<dbReference type="EMBL" id="SJPX01000004">
    <property type="protein sequence ID" value="TWU49556.1"/>
    <property type="molecule type" value="Genomic_DNA"/>
</dbReference>
<comment type="caution">
    <text evidence="1">The sequence shown here is derived from an EMBL/GenBank/DDBJ whole genome shotgun (WGS) entry which is preliminary data.</text>
</comment>
<dbReference type="RefSeq" id="WP_146535794.1">
    <property type="nucleotide sequence ID" value="NZ_SJPX01000004.1"/>
</dbReference>
<evidence type="ECO:0000313" key="2">
    <source>
        <dbReference type="Proteomes" id="UP000317977"/>
    </source>
</evidence>
<evidence type="ECO:0000313" key="1">
    <source>
        <dbReference type="EMBL" id="TWU49556.1"/>
    </source>
</evidence>
<sequence>MWFLLIPIAWLLVSFSLARMSGWAQLSKRYACREFAADETGRFRTATFGPIQYHSSLTFGVNNDGLQIAMPFLFRLGHPPLVVPWAEMHRIELDNRLYSHRVKVSFGKPAIVRATLPGWVRYRMPIEIRPH</sequence>
<gene>
    <name evidence="1" type="ORF">Poly59_41730</name>
</gene>